<evidence type="ECO:0000313" key="4">
    <source>
        <dbReference type="EMBL" id="RHM40142.1"/>
    </source>
</evidence>
<dbReference type="InterPro" id="IPR050620">
    <property type="entry name" value="Thioredoxin_H-type-like"/>
</dbReference>
<feature type="domain" description="Thioredoxin" evidence="3">
    <location>
        <begin position="14"/>
        <end position="141"/>
    </location>
</feature>
<dbReference type="PANTHER" id="PTHR10438">
    <property type="entry name" value="THIOREDOXIN"/>
    <property type="match status" value="1"/>
</dbReference>
<dbReference type="AlphaFoldDB" id="A0A415QCY3"/>
<comment type="caution">
    <text evidence="4">The sequence shown here is derived from an EMBL/GenBank/DDBJ whole genome shotgun (WGS) entry which is preliminary data.</text>
</comment>
<feature type="signal peptide" evidence="2">
    <location>
        <begin position="1"/>
        <end position="20"/>
    </location>
</feature>
<evidence type="ECO:0000256" key="2">
    <source>
        <dbReference type="SAM" id="SignalP"/>
    </source>
</evidence>
<dbReference type="EMBL" id="QRPV01000032">
    <property type="protein sequence ID" value="RHM40142.1"/>
    <property type="molecule type" value="Genomic_DNA"/>
</dbReference>
<organism evidence="4 5">
    <name type="scientific">Butyricimonas virosa</name>
    <dbReference type="NCBI Taxonomy" id="544645"/>
    <lineage>
        <taxon>Bacteria</taxon>
        <taxon>Pseudomonadati</taxon>
        <taxon>Bacteroidota</taxon>
        <taxon>Bacteroidia</taxon>
        <taxon>Bacteroidales</taxon>
        <taxon>Odoribacteraceae</taxon>
        <taxon>Butyricimonas</taxon>
    </lineage>
</organism>
<dbReference type="RefSeq" id="WP_118450967.1">
    <property type="nucleotide sequence ID" value="NZ_CABJDM010000032.1"/>
</dbReference>
<dbReference type="CDD" id="cd02947">
    <property type="entry name" value="TRX_family"/>
    <property type="match status" value="1"/>
</dbReference>
<evidence type="ECO:0000313" key="5">
    <source>
        <dbReference type="Proteomes" id="UP000286038"/>
    </source>
</evidence>
<dbReference type="InterPro" id="IPR017937">
    <property type="entry name" value="Thioredoxin_CS"/>
</dbReference>
<evidence type="ECO:0000259" key="3">
    <source>
        <dbReference type="PROSITE" id="PS51352"/>
    </source>
</evidence>
<dbReference type="PROSITE" id="PS51352">
    <property type="entry name" value="THIOREDOXIN_2"/>
    <property type="match status" value="1"/>
</dbReference>
<protein>
    <submittedName>
        <fullName evidence="4">Thioredoxin</fullName>
    </submittedName>
</protein>
<dbReference type="Pfam" id="PF00085">
    <property type="entry name" value="Thioredoxin"/>
    <property type="match status" value="1"/>
</dbReference>
<dbReference type="InterPro" id="IPR036249">
    <property type="entry name" value="Thioredoxin-like_sf"/>
</dbReference>
<proteinExistence type="predicted"/>
<keyword evidence="1" id="KW-0676">Redox-active center</keyword>
<name>A0A415QCY3_9BACT</name>
<evidence type="ECO:0000256" key="1">
    <source>
        <dbReference type="ARBA" id="ARBA00023284"/>
    </source>
</evidence>
<dbReference type="SUPFAM" id="SSF52833">
    <property type="entry name" value="Thioredoxin-like"/>
    <property type="match status" value="1"/>
</dbReference>
<dbReference type="Gene3D" id="3.40.30.10">
    <property type="entry name" value="Glutaredoxin"/>
    <property type="match status" value="1"/>
</dbReference>
<keyword evidence="2" id="KW-0732">Signal</keyword>
<dbReference type="InterPro" id="IPR013766">
    <property type="entry name" value="Thioredoxin_domain"/>
</dbReference>
<feature type="chain" id="PRO_5019517307" evidence="2">
    <location>
        <begin position="21"/>
        <end position="469"/>
    </location>
</feature>
<gene>
    <name evidence="4" type="ORF">DWZ68_16325</name>
</gene>
<accession>A0A415QCY3</accession>
<dbReference type="PROSITE" id="PS51257">
    <property type="entry name" value="PROKAR_LIPOPROTEIN"/>
    <property type="match status" value="1"/>
</dbReference>
<sequence length="469" mass="53693">MKKIVLSFVCVLVACVASHAQGVKFESGTWKEILTKAKTENKTIFVDVYTKWCGPCKHVSETVFPQEKLGEYYNSRFINFKIDAESPAGKEFVKTYPVTGYPTFFFIDGNGKVIHKIVGAKDVDGFISEAKMITMYARHGGIDNMMAAIKNGTADKELLYDYYTSANKKSKPEALNLYLKALPTEELIDENNKLIEEISLYDKDLMTRLVDEIVKASNDGRFSDGKYAEKFAFCIVFPVQYDITTFLRKSIQEGNWEWFNELLQLKERFANYGGRVYGGGKLLDGDLNIIQGRGLFFATPEYNKLCYWTRNRVNEEEFKNALVTYMDKLISENPVDSLIKEEHDQVLNMIKKEGLKGQMQFFAQHIFEAGNVTAHNIIAWTDYFWKLSPSDKKTKALCSKWINYAYNVNRFNNKVAVPAADLLARIGNFKDAKIILEKAIASQKELKNEDQKVYKPLELKLRDINNGKL</sequence>
<reference evidence="4 5" key="1">
    <citation type="submission" date="2018-08" db="EMBL/GenBank/DDBJ databases">
        <title>A genome reference for cultivated species of the human gut microbiota.</title>
        <authorList>
            <person name="Zou Y."/>
            <person name="Xue W."/>
            <person name="Luo G."/>
        </authorList>
    </citation>
    <scope>NUCLEOTIDE SEQUENCE [LARGE SCALE GENOMIC DNA]</scope>
    <source>
        <strain evidence="4 5">AF34-33</strain>
    </source>
</reference>
<dbReference type="Proteomes" id="UP000286038">
    <property type="component" value="Unassembled WGS sequence"/>
</dbReference>
<dbReference type="PROSITE" id="PS00194">
    <property type="entry name" value="THIOREDOXIN_1"/>
    <property type="match status" value="1"/>
</dbReference>
<dbReference type="PANTHER" id="PTHR10438:SF468">
    <property type="entry name" value="THIOREDOXIN-1-RELATED"/>
    <property type="match status" value="1"/>
</dbReference>